<evidence type="ECO:0000259" key="9">
    <source>
        <dbReference type="Pfam" id="PF08335"/>
    </source>
</evidence>
<reference evidence="10 11" key="1">
    <citation type="submission" date="2017-03" db="EMBL/GenBank/DDBJ databases">
        <title>Rapid Whole Genome Sequencing of Comamonas kerstersii Causing Continuous ambulatory Peritoneal Dialysis-Associated Peritonitis.</title>
        <authorList>
            <person name="Zheng B."/>
        </authorList>
    </citation>
    <scope>NUCLEOTIDE SEQUENCE [LARGE SCALE GENOMIC DNA]</scope>
    <source>
        <strain evidence="10 11">8943</strain>
    </source>
</reference>
<evidence type="ECO:0000256" key="2">
    <source>
        <dbReference type="ARBA" id="ARBA00022695"/>
    </source>
</evidence>
<evidence type="ECO:0000256" key="6">
    <source>
        <dbReference type="ARBA" id="ARBA00023268"/>
    </source>
</evidence>
<evidence type="ECO:0000256" key="5">
    <source>
        <dbReference type="ARBA" id="ARBA00022842"/>
    </source>
</evidence>
<dbReference type="OrthoDB" id="9759366at2"/>
<keyword evidence="4 7" id="KW-0067">ATP-binding</keyword>
<dbReference type="Gene3D" id="1.20.120.330">
    <property type="entry name" value="Nucleotidyltransferases domain 2"/>
    <property type="match status" value="2"/>
</dbReference>
<organism evidence="10 11">
    <name type="scientific">Comamonas kerstersii</name>
    <dbReference type="NCBI Taxonomy" id="225992"/>
    <lineage>
        <taxon>Bacteria</taxon>
        <taxon>Pseudomonadati</taxon>
        <taxon>Pseudomonadota</taxon>
        <taxon>Betaproteobacteria</taxon>
        <taxon>Burkholderiales</taxon>
        <taxon>Comamonadaceae</taxon>
        <taxon>Comamonas</taxon>
    </lineage>
</organism>
<comment type="similarity">
    <text evidence="7">Belongs to the GlnE family.</text>
</comment>
<dbReference type="SUPFAM" id="SSF81301">
    <property type="entry name" value="Nucleotidyltransferase"/>
    <property type="match status" value="2"/>
</dbReference>
<feature type="domain" description="Glutamate-ammonia ligase adenylyltransferase repeated" evidence="8">
    <location>
        <begin position="41"/>
        <end position="244"/>
    </location>
</feature>
<dbReference type="InterPro" id="IPR043519">
    <property type="entry name" value="NT_sf"/>
</dbReference>
<proteinExistence type="inferred from homology"/>
<dbReference type="NCBIfam" id="NF008292">
    <property type="entry name" value="PRK11072.1"/>
    <property type="match status" value="1"/>
</dbReference>
<keyword evidence="6 7" id="KW-0511">Multifunctional enzyme</keyword>
<dbReference type="FunFam" id="1.20.120.330:FF:000005">
    <property type="entry name" value="Bifunctional glutamine synthetase adenylyltransferase/adenylyl-removing enzyme"/>
    <property type="match status" value="1"/>
</dbReference>
<comment type="catalytic activity">
    <reaction evidence="7">
        <text>[glutamine synthetase]-O(4)-(5'-adenylyl)-L-tyrosine + phosphate = [glutamine synthetase]-L-tyrosine + ADP</text>
        <dbReference type="Rhea" id="RHEA:43716"/>
        <dbReference type="Rhea" id="RHEA-COMP:10660"/>
        <dbReference type="Rhea" id="RHEA-COMP:10661"/>
        <dbReference type="ChEBI" id="CHEBI:43474"/>
        <dbReference type="ChEBI" id="CHEBI:46858"/>
        <dbReference type="ChEBI" id="CHEBI:83624"/>
        <dbReference type="ChEBI" id="CHEBI:456216"/>
        <dbReference type="EC" id="2.7.7.89"/>
    </reaction>
</comment>
<evidence type="ECO:0000256" key="7">
    <source>
        <dbReference type="HAMAP-Rule" id="MF_00802"/>
    </source>
</evidence>
<dbReference type="SUPFAM" id="SSF81593">
    <property type="entry name" value="Nucleotidyltransferase substrate binding subunit/domain"/>
    <property type="match status" value="2"/>
</dbReference>
<evidence type="ECO:0000313" key="11">
    <source>
        <dbReference type="Proteomes" id="UP000242792"/>
    </source>
</evidence>
<name>A0A1V0BDD4_9BURK</name>
<dbReference type="Pfam" id="PF08335">
    <property type="entry name" value="GlnD_UR_UTase"/>
    <property type="match status" value="2"/>
</dbReference>
<dbReference type="EMBL" id="CP020121">
    <property type="protein sequence ID" value="AQZ97945.1"/>
    <property type="molecule type" value="Genomic_DNA"/>
</dbReference>
<dbReference type="GO" id="GO:0047388">
    <property type="term" value="F:[glutamine synthetase]-adenylyl-L-tyrosine phosphorylase activity"/>
    <property type="evidence" value="ECO:0007669"/>
    <property type="project" value="UniProtKB-EC"/>
</dbReference>
<dbReference type="HAMAP" id="MF_00802">
    <property type="entry name" value="GlnE"/>
    <property type="match status" value="1"/>
</dbReference>
<dbReference type="KEGG" id="cke:B5M06_06365"/>
<dbReference type="GO" id="GO:0005524">
    <property type="term" value="F:ATP binding"/>
    <property type="evidence" value="ECO:0007669"/>
    <property type="project" value="UniProtKB-UniRule"/>
</dbReference>
<dbReference type="RefSeq" id="WP_054065423.1">
    <property type="nucleotide sequence ID" value="NZ_CP020121.1"/>
</dbReference>
<feature type="region of interest" description="Adenylyl removase" evidence="7">
    <location>
        <begin position="1"/>
        <end position="432"/>
    </location>
</feature>
<dbReference type="GeneID" id="83038943"/>
<dbReference type="Gene3D" id="3.30.460.10">
    <property type="entry name" value="Beta Polymerase, domain 2"/>
    <property type="match status" value="2"/>
</dbReference>
<accession>A0A1V0BDD4</accession>
<keyword evidence="1 7" id="KW-0808">Transferase</keyword>
<evidence type="ECO:0000256" key="4">
    <source>
        <dbReference type="ARBA" id="ARBA00022840"/>
    </source>
</evidence>
<dbReference type="GO" id="GO:0000820">
    <property type="term" value="P:regulation of glutamine family amino acid metabolic process"/>
    <property type="evidence" value="ECO:0007669"/>
    <property type="project" value="UniProtKB-UniRule"/>
</dbReference>
<protein>
    <recommendedName>
        <fullName evidence="7">Bifunctional glutamine synthetase adenylyltransferase/adenylyl-removing enzyme</fullName>
    </recommendedName>
    <alternativeName>
        <fullName evidence="7">ATP:glutamine synthetase adenylyltransferase</fullName>
    </alternativeName>
    <alternativeName>
        <fullName evidence="7">ATase</fullName>
    </alternativeName>
    <domain>
        <recommendedName>
            <fullName evidence="7">Glutamine synthetase adenylyl-L-tyrosine phosphorylase</fullName>
            <ecNumber evidence="7">2.7.7.89</ecNumber>
        </recommendedName>
        <alternativeName>
            <fullName evidence="7">Adenylyl removase</fullName>
            <shortName evidence="7">AR</shortName>
            <shortName evidence="7">AT-N</shortName>
        </alternativeName>
    </domain>
    <domain>
        <recommendedName>
            <fullName evidence="7">Glutamine synthetase adenylyl transferase</fullName>
            <ecNumber evidence="7">2.7.7.42</ecNumber>
        </recommendedName>
        <alternativeName>
            <fullName evidence="7">Adenylyl transferase</fullName>
            <shortName evidence="7">AT</shortName>
            <shortName evidence="7">AT-C</shortName>
        </alternativeName>
    </domain>
</protein>
<feature type="domain" description="PII-uridylyltransferase/Glutamine-synthetase adenylyltransferase" evidence="9">
    <location>
        <begin position="800"/>
        <end position="884"/>
    </location>
</feature>
<evidence type="ECO:0000256" key="3">
    <source>
        <dbReference type="ARBA" id="ARBA00022741"/>
    </source>
</evidence>
<feature type="region of interest" description="Adenylyl transferase" evidence="7">
    <location>
        <begin position="432"/>
        <end position="917"/>
    </location>
</feature>
<feature type="domain" description="Glutamate-ammonia ligase adenylyltransferase repeated" evidence="8">
    <location>
        <begin position="535"/>
        <end position="776"/>
    </location>
</feature>
<dbReference type="EC" id="2.7.7.42" evidence="7"/>
<dbReference type="CDD" id="cd05401">
    <property type="entry name" value="NT_GlnE_GlnD_like"/>
    <property type="match status" value="2"/>
</dbReference>
<keyword evidence="2 7" id="KW-0548">Nucleotidyltransferase</keyword>
<gene>
    <name evidence="7" type="primary">glnE</name>
    <name evidence="10" type="ORF">B5M06_06365</name>
</gene>
<dbReference type="Pfam" id="PF03710">
    <property type="entry name" value="GlnE"/>
    <property type="match status" value="2"/>
</dbReference>
<evidence type="ECO:0000256" key="1">
    <source>
        <dbReference type="ARBA" id="ARBA00022679"/>
    </source>
</evidence>
<dbReference type="PANTHER" id="PTHR30621">
    <property type="entry name" value="GLUTAMINE SYNTHETASE ADENYLYLTRANSFERASE"/>
    <property type="match status" value="1"/>
</dbReference>
<dbReference type="Gene3D" id="1.20.120.1510">
    <property type="match status" value="1"/>
</dbReference>
<sequence>MQIADHLPAPTASLAASHSRFWQRLHRRYADVMDVLPPGAPVRATMEQALQRLQQEQGWDLSAALRVVRQLVMERLMTLDCARQADLHTVTRGVTELAELALDRACAQVRQELDARHGRPAGPEGQEVPLWIIGMGKLGARELNVSSDIDLIYVYEHEGETLGLPDGRGKISNHEYFSKAVKAIYNLIGDTTEHGFVFRVDLALRPHGNSGPAAISLSSLEDYLQIHGREWERFAWLKSRVVAPLDAVRAPNVQALRNVVLPFVFRKYLDYSVFESLRSLHRQIREHAMRRSAGHPERANDVKLSRGGIREIEFTVQLLQVVRGGQFPELRCRPTLEALQRLTRSSLMPAETAEQLAQAYVFLRNVEHRIQYLDDQQTHVLPTRDDDLEWIASTMGFSDASGFLLQLDAHRELVAQEFDTLLGGSQSGQCPSGNCNGPRATQTASAPDLETLIEDLPPLMAERLMGWRDNIKVRGLRDEARARLFRLVQRTAQRVGQEQDGLQATAALRFIDWLEPLLRRESYLALLLERPAVHERLLDLLGAAKWPARYLQQHPGVIDELASDQLFSERFDAAAFEQEMALRLAALESTGEDDDENLLNLLRRAQHAEIFRTLARDIEGAITVEQVADDLSALADSVLRVTAQWCWQRLKQRHREDPQFGIIGYGKLGGKELGYGSDLDIVFIFDDEDDNAPEIYTAWVRKLINWLTVKTGEGDLYEIDTALRPNGNSGLLVTSFKSYANYQQQRGSNTAWTWEHQAMTRARFVLGSDSLRQRFDTVREAVITAPRDAQALKQEIVSMRERVRSAHPVRGDWFDVKHSRGGMLDAEFVVQYLVLSQSAQHPELVANLGNIALLQRAEKAGLLPAGVGQAAASAYRELRRMQHTSRLDEGSGLVPEALVTTHRDAVLALWQAVFADQ</sequence>
<comment type="catalytic activity">
    <reaction evidence="7">
        <text>[glutamine synthetase]-L-tyrosine + ATP = [glutamine synthetase]-O(4)-(5'-adenylyl)-L-tyrosine + diphosphate</text>
        <dbReference type="Rhea" id="RHEA:18589"/>
        <dbReference type="Rhea" id="RHEA-COMP:10660"/>
        <dbReference type="Rhea" id="RHEA-COMP:10661"/>
        <dbReference type="ChEBI" id="CHEBI:30616"/>
        <dbReference type="ChEBI" id="CHEBI:33019"/>
        <dbReference type="ChEBI" id="CHEBI:46858"/>
        <dbReference type="ChEBI" id="CHEBI:83624"/>
        <dbReference type="EC" id="2.7.7.42"/>
    </reaction>
</comment>
<dbReference type="GO" id="GO:0000287">
    <property type="term" value="F:magnesium ion binding"/>
    <property type="evidence" value="ECO:0007669"/>
    <property type="project" value="UniProtKB-UniRule"/>
</dbReference>
<comment type="cofactor">
    <cofactor evidence="7">
        <name>Mg(2+)</name>
        <dbReference type="ChEBI" id="CHEBI:18420"/>
    </cofactor>
</comment>
<keyword evidence="5 7" id="KW-0460">Magnesium</keyword>
<dbReference type="InterPro" id="IPR013546">
    <property type="entry name" value="PII_UdlTrfase/GS_AdlTrfase"/>
</dbReference>
<dbReference type="EC" id="2.7.7.89" evidence="7"/>
<comment type="function">
    <text evidence="7">Involved in the regulation of glutamine synthetase GlnA, a key enzyme in the process to assimilate ammonia. When cellular nitrogen levels are high, the C-terminal adenylyl transferase (AT) inactivates GlnA by covalent transfer of an adenylyl group from ATP to specific tyrosine residue of GlnA, thus reducing its activity. Conversely, when nitrogen levels are low, the N-terminal adenylyl removase (AR) activates GlnA by removing the adenylyl group by phosphorolysis, increasing its activity. The regulatory region of GlnE binds the signal transduction protein PII (GlnB) which indicates the nitrogen status of the cell.</text>
</comment>
<feature type="domain" description="PII-uridylyltransferase/Glutamine-synthetase adenylyltransferase" evidence="9">
    <location>
        <begin position="279"/>
        <end position="421"/>
    </location>
</feature>
<evidence type="ECO:0000313" key="10">
    <source>
        <dbReference type="EMBL" id="AQZ97945.1"/>
    </source>
</evidence>
<dbReference type="GO" id="GO:0008882">
    <property type="term" value="F:[glutamate-ammonia-ligase] adenylyltransferase activity"/>
    <property type="evidence" value="ECO:0007669"/>
    <property type="project" value="UniProtKB-UniRule"/>
</dbReference>
<dbReference type="InterPro" id="IPR005190">
    <property type="entry name" value="GlnE_rpt_dom"/>
</dbReference>
<dbReference type="AlphaFoldDB" id="A0A1V0BDD4"/>
<dbReference type="InterPro" id="IPR023057">
    <property type="entry name" value="GlnE"/>
</dbReference>
<keyword evidence="3 7" id="KW-0547">Nucleotide-binding</keyword>
<evidence type="ECO:0000259" key="8">
    <source>
        <dbReference type="Pfam" id="PF03710"/>
    </source>
</evidence>
<dbReference type="Proteomes" id="UP000242792">
    <property type="component" value="Chromosome"/>
</dbReference>
<dbReference type="PANTHER" id="PTHR30621:SF0">
    <property type="entry name" value="BIFUNCTIONAL GLUTAMINE SYNTHETASE ADENYLYLTRANSFERASE_ADENYLYL-REMOVING ENZYME"/>
    <property type="match status" value="1"/>
</dbReference>
<dbReference type="GO" id="GO:0005829">
    <property type="term" value="C:cytosol"/>
    <property type="evidence" value="ECO:0007669"/>
    <property type="project" value="TreeGrafter"/>
</dbReference>